<accession>A0AAU9UJL1</accession>
<reference evidence="2" key="1">
    <citation type="submission" date="2022-03" db="EMBL/GenBank/DDBJ databases">
        <authorList>
            <person name="Tunstrom K."/>
        </authorList>
    </citation>
    <scope>NUCLEOTIDE SEQUENCE</scope>
</reference>
<comment type="caution">
    <text evidence="2">The sequence shown here is derived from an EMBL/GenBank/DDBJ whole genome shotgun (WGS) entry which is preliminary data.</text>
</comment>
<dbReference type="AlphaFoldDB" id="A0AAU9UJL1"/>
<dbReference type="InterPro" id="IPR038606">
    <property type="entry name" value="To_sf"/>
</dbReference>
<proteinExistence type="predicted"/>
<dbReference type="Pfam" id="PF06585">
    <property type="entry name" value="JHBP"/>
    <property type="match status" value="1"/>
</dbReference>
<keyword evidence="3" id="KW-1185">Reference proteome</keyword>
<evidence type="ECO:0000313" key="2">
    <source>
        <dbReference type="EMBL" id="CAH2099520.1"/>
    </source>
</evidence>
<gene>
    <name evidence="2" type="ORF">EEDITHA_LOCUS14481</name>
</gene>
<evidence type="ECO:0000256" key="1">
    <source>
        <dbReference type="SAM" id="SignalP"/>
    </source>
</evidence>
<feature type="chain" id="PRO_5043437644" evidence="1">
    <location>
        <begin position="17"/>
        <end position="266"/>
    </location>
</feature>
<protein>
    <submittedName>
        <fullName evidence="2">Uncharacterized protein</fullName>
    </submittedName>
</protein>
<evidence type="ECO:0000313" key="3">
    <source>
        <dbReference type="Proteomes" id="UP001153954"/>
    </source>
</evidence>
<feature type="signal peptide" evidence="1">
    <location>
        <begin position="1"/>
        <end position="16"/>
    </location>
</feature>
<dbReference type="SMART" id="SM00700">
    <property type="entry name" value="JHBP"/>
    <property type="match status" value="1"/>
</dbReference>
<organism evidence="2 3">
    <name type="scientific">Euphydryas editha</name>
    <name type="common">Edith's checkerspot</name>
    <dbReference type="NCBI Taxonomy" id="104508"/>
    <lineage>
        <taxon>Eukaryota</taxon>
        <taxon>Metazoa</taxon>
        <taxon>Ecdysozoa</taxon>
        <taxon>Arthropoda</taxon>
        <taxon>Hexapoda</taxon>
        <taxon>Insecta</taxon>
        <taxon>Pterygota</taxon>
        <taxon>Neoptera</taxon>
        <taxon>Endopterygota</taxon>
        <taxon>Lepidoptera</taxon>
        <taxon>Glossata</taxon>
        <taxon>Ditrysia</taxon>
        <taxon>Papilionoidea</taxon>
        <taxon>Nymphalidae</taxon>
        <taxon>Nymphalinae</taxon>
        <taxon>Euphydryas</taxon>
    </lineage>
</organism>
<keyword evidence="1" id="KW-0732">Signal</keyword>
<dbReference type="PANTHER" id="PTHR11008:SF9">
    <property type="entry name" value="PROTEIN TAKEOUT-LIKE PROTEIN"/>
    <property type="match status" value="1"/>
</dbReference>
<dbReference type="EMBL" id="CAKOGL010000022">
    <property type="protein sequence ID" value="CAH2099520.1"/>
    <property type="molecule type" value="Genomic_DNA"/>
</dbReference>
<dbReference type="PANTHER" id="PTHR11008">
    <property type="entry name" value="PROTEIN TAKEOUT-LIKE PROTEIN"/>
    <property type="match status" value="1"/>
</dbReference>
<dbReference type="Gene3D" id="3.15.10.30">
    <property type="entry name" value="Haemolymph juvenile hormone binding protein"/>
    <property type="match status" value="1"/>
</dbReference>
<sequence>MRSGCLFLLFLGLASSSPLASNKNVNLPSSLKEVLETAEVGSRVGLIEGIILEILEELRNLMLNGSDNFPVLDPIYIENVHIDGEVISMPNSFITIKDLWIRNITSFEMEEIQFSVDSLLFQRFRLAFNLVIPVINVNADNYDMFLNVFGGQVYGTGDMSLQIVNTRVRGHVVVGLRSDANGTYLLIHESRISFGMDSFDPTITGMFNNEASSIFVSNFLRNLVREMLDFFEEEITNILSTVVVLVGNIILGSFDLGSLFPLTTQA</sequence>
<dbReference type="InterPro" id="IPR010562">
    <property type="entry name" value="Haemolymph_juvenile_hormone-bd"/>
</dbReference>
<name>A0AAU9UJL1_EUPED</name>
<dbReference type="Proteomes" id="UP001153954">
    <property type="component" value="Unassembled WGS sequence"/>
</dbReference>